<dbReference type="EMBL" id="JAEQNC010000004">
    <property type="protein sequence ID" value="MBL0372084.1"/>
    <property type="molecule type" value="Genomic_DNA"/>
</dbReference>
<evidence type="ECO:0000313" key="7">
    <source>
        <dbReference type="EMBL" id="MBL0372084.1"/>
    </source>
</evidence>
<keyword evidence="2 5" id="KW-0540">Nuclease</keyword>
<evidence type="ECO:0000256" key="4">
    <source>
        <dbReference type="ARBA" id="ARBA00022801"/>
    </source>
</evidence>
<evidence type="ECO:0000313" key="8">
    <source>
        <dbReference type="Proteomes" id="UP000633219"/>
    </source>
</evidence>
<organism evidence="7 8">
    <name type="scientific">Rhizobium setariae</name>
    <dbReference type="NCBI Taxonomy" id="2801340"/>
    <lineage>
        <taxon>Bacteria</taxon>
        <taxon>Pseudomonadati</taxon>
        <taxon>Pseudomonadota</taxon>
        <taxon>Alphaproteobacteria</taxon>
        <taxon>Hyphomicrobiales</taxon>
        <taxon>Rhizobiaceae</taxon>
        <taxon>Rhizobium/Agrobacterium group</taxon>
        <taxon>Rhizobium</taxon>
    </lineage>
</organism>
<dbReference type="InterPro" id="IPR002716">
    <property type="entry name" value="PIN_dom"/>
</dbReference>
<name>A0A937CNK7_9HYPH</name>
<comment type="function">
    <text evidence="5">Toxic component of a toxin-antitoxin (TA) system. An RNase.</text>
</comment>
<reference evidence="7" key="1">
    <citation type="submission" date="2021-01" db="EMBL/GenBank/DDBJ databases">
        <title>Rhizobium sp. strain KVB221 16S ribosomal RNA gene Genome sequencing and assembly.</title>
        <authorList>
            <person name="Kang M."/>
        </authorList>
    </citation>
    <scope>NUCLEOTIDE SEQUENCE</scope>
    <source>
        <strain evidence="7">KVB221</strain>
    </source>
</reference>
<accession>A0A937CNK7</accession>
<dbReference type="AlphaFoldDB" id="A0A937CNK7"/>
<dbReference type="InterPro" id="IPR029060">
    <property type="entry name" value="PIN-like_dom_sf"/>
</dbReference>
<dbReference type="EC" id="3.1.-.-" evidence="5"/>
<keyword evidence="5" id="KW-0460">Magnesium</keyword>
<keyword evidence="8" id="KW-1185">Reference proteome</keyword>
<evidence type="ECO:0000256" key="1">
    <source>
        <dbReference type="ARBA" id="ARBA00022649"/>
    </source>
</evidence>
<keyword evidence="1 5" id="KW-1277">Toxin-antitoxin system</keyword>
<keyword evidence="3 5" id="KW-0479">Metal-binding</keyword>
<dbReference type="GO" id="GO:0016787">
    <property type="term" value="F:hydrolase activity"/>
    <property type="evidence" value="ECO:0007669"/>
    <property type="project" value="UniProtKB-KW"/>
</dbReference>
<dbReference type="PANTHER" id="PTHR38826:SF5">
    <property type="entry name" value="RIBONUCLEASE VAPC13"/>
    <property type="match status" value="1"/>
</dbReference>
<evidence type="ECO:0000259" key="6">
    <source>
        <dbReference type="Pfam" id="PF01850"/>
    </source>
</evidence>
<proteinExistence type="inferred from homology"/>
<dbReference type="Proteomes" id="UP000633219">
    <property type="component" value="Unassembled WGS sequence"/>
</dbReference>
<feature type="domain" description="PIN" evidence="6">
    <location>
        <begin position="5"/>
        <end position="114"/>
    </location>
</feature>
<evidence type="ECO:0000256" key="2">
    <source>
        <dbReference type="ARBA" id="ARBA00022722"/>
    </source>
</evidence>
<keyword evidence="4 5" id="KW-0378">Hydrolase</keyword>
<dbReference type="Pfam" id="PF01850">
    <property type="entry name" value="PIN"/>
    <property type="match status" value="1"/>
</dbReference>
<dbReference type="RefSeq" id="WP_201656094.1">
    <property type="nucleotide sequence ID" value="NZ_JAEQNC010000004.1"/>
</dbReference>
<sequence length="135" mass="14972">MALEFVDTNIVIYAFAGEAKSAAAQAVLSRKCYISIQVLNEFANVARRKLSKSWPEIEHYLSWIEAVCGVVHPIDLETHRRGIELAAKYHFSVFDAMIVATALQAGATTLYSEDMQHGLLVEGRLRISNPFTSAT</sequence>
<dbReference type="Gene3D" id="3.40.50.1010">
    <property type="entry name" value="5'-nuclease"/>
    <property type="match status" value="1"/>
</dbReference>
<protein>
    <recommendedName>
        <fullName evidence="5">Ribonuclease VapC</fullName>
        <shortName evidence="5">RNase VapC</shortName>
        <ecNumber evidence="5">3.1.-.-</ecNumber>
    </recommendedName>
    <alternativeName>
        <fullName evidence="5">Toxin VapC</fullName>
    </alternativeName>
</protein>
<dbReference type="SUPFAM" id="SSF88723">
    <property type="entry name" value="PIN domain-like"/>
    <property type="match status" value="1"/>
</dbReference>
<feature type="binding site" evidence="5">
    <location>
        <position position="95"/>
    </location>
    <ligand>
        <name>Mg(2+)</name>
        <dbReference type="ChEBI" id="CHEBI:18420"/>
    </ligand>
</feature>
<dbReference type="InterPro" id="IPR022907">
    <property type="entry name" value="VapC_family"/>
</dbReference>
<gene>
    <name evidence="5" type="primary">vapC</name>
    <name evidence="7" type="ORF">JJB09_08590</name>
</gene>
<comment type="caution">
    <text evidence="7">The sequence shown here is derived from an EMBL/GenBank/DDBJ whole genome shotgun (WGS) entry which is preliminary data.</text>
</comment>
<dbReference type="GO" id="GO:0000287">
    <property type="term" value="F:magnesium ion binding"/>
    <property type="evidence" value="ECO:0007669"/>
    <property type="project" value="UniProtKB-UniRule"/>
</dbReference>
<evidence type="ECO:0000256" key="3">
    <source>
        <dbReference type="ARBA" id="ARBA00022723"/>
    </source>
</evidence>
<dbReference type="InterPro" id="IPR052106">
    <property type="entry name" value="PINc/VapC_TA"/>
</dbReference>
<dbReference type="CDD" id="cd18692">
    <property type="entry name" value="PIN_VapC-like"/>
    <property type="match status" value="1"/>
</dbReference>
<dbReference type="GO" id="GO:0004540">
    <property type="term" value="F:RNA nuclease activity"/>
    <property type="evidence" value="ECO:0007669"/>
    <property type="project" value="InterPro"/>
</dbReference>
<evidence type="ECO:0000256" key="5">
    <source>
        <dbReference type="HAMAP-Rule" id="MF_00265"/>
    </source>
</evidence>
<dbReference type="GO" id="GO:0090729">
    <property type="term" value="F:toxin activity"/>
    <property type="evidence" value="ECO:0007669"/>
    <property type="project" value="UniProtKB-KW"/>
</dbReference>
<comment type="similarity">
    <text evidence="5">Belongs to the PINc/VapC protein family.</text>
</comment>
<comment type="cofactor">
    <cofactor evidence="5">
        <name>Mg(2+)</name>
        <dbReference type="ChEBI" id="CHEBI:18420"/>
    </cofactor>
</comment>
<feature type="binding site" evidence="5">
    <location>
        <position position="7"/>
    </location>
    <ligand>
        <name>Mg(2+)</name>
        <dbReference type="ChEBI" id="CHEBI:18420"/>
    </ligand>
</feature>
<keyword evidence="5" id="KW-0800">Toxin</keyword>
<dbReference type="PANTHER" id="PTHR38826">
    <property type="entry name" value="RIBONUCLEASE VAPC13"/>
    <property type="match status" value="1"/>
</dbReference>
<dbReference type="HAMAP" id="MF_00265">
    <property type="entry name" value="VapC_Nob1"/>
    <property type="match status" value="1"/>
</dbReference>